<dbReference type="RefSeq" id="WP_062601413.1">
    <property type="nucleotide sequence ID" value="NZ_FCOX02000001.1"/>
</dbReference>
<feature type="region of interest" description="Disordered" evidence="1">
    <location>
        <begin position="199"/>
        <end position="256"/>
    </location>
</feature>
<keyword evidence="4" id="KW-1185">Reference proteome</keyword>
<organism evidence="3 4">
    <name type="scientific">Caballeronia calidae</name>
    <dbReference type="NCBI Taxonomy" id="1777139"/>
    <lineage>
        <taxon>Bacteria</taxon>
        <taxon>Pseudomonadati</taxon>
        <taxon>Pseudomonadota</taxon>
        <taxon>Betaproteobacteria</taxon>
        <taxon>Burkholderiales</taxon>
        <taxon>Burkholderiaceae</taxon>
        <taxon>Caballeronia</taxon>
    </lineage>
</organism>
<dbReference type="AlphaFoldDB" id="A0A157Z4T0"/>
<evidence type="ECO:0000313" key="3">
    <source>
        <dbReference type="EMBL" id="SAK40586.1"/>
    </source>
</evidence>
<evidence type="ECO:0000256" key="1">
    <source>
        <dbReference type="SAM" id="MobiDB-lite"/>
    </source>
</evidence>
<dbReference type="InterPro" id="IPR021455">
    <property type="entry name" value="DUF3106"/>
</dbReference>
<protein>
    <submittedName>
        <fullName evidence="3">PF11304 family protein</fullName>
    </submittedName>
</protein>
<gene>
    <name evidence="3" type="ORF">AWB78_00116</name>
</gene>
<dbReference type="Pfam" id="PF11304">
    <property type="entry name" value="DUF3106"/>
    <property type="match status" value="1"/>
</dbReference>
<dbReference type="EMBL" id="FCOX02000001">
    <property type="protein sequence ID" value="SAK40586.1"/>
    <property type="molecule type" value="Genomic_DNA"/>
</dbReference>
<sequence length="256" mass="27259">MSYKRGLAIVFGCAIAGLVAFAATYPRFYSTAPAAPSPVAAPSGGASAPADGKVSPLSALSAESPLAWSHLTEAQHIALAPFATQWDSFSDERKQKWLKIASRFHRMSPEAQKHLHQRMQEWVRLTPDQRKVARENYQVSKSVPLEKREKAWDAYQKLSEEQKKKLAASEHVHRPTVVSAPPTGKTEVKDINRLVAAREQGAASGHAGSGSGPATAPAAPVSGVPTQPAIPNAGSFVPATPIPVSPQQAPAMYNGS</sequence>
<proteinExistence type="predicted"/>
<dbReference type="Proteomes" id="UP000071859">
    <property type="component" value="Unassembled WGS sequence"/>
</dbReference>
<accession>A0A157Z4T0</accession>
<evidence type="ECO:0000313" key="4">
    <source>
        <dbReference type="Proteomes" id="UP000071859"/>
    </source>
</evidence>
<name>A0A157Z4T0_9BURK</name>
<feature type="chain" id="PRO_5007618867" evidence="2">
    <location>
        <begin position="23"/>
        <end position="256"/>
    </location>
</feature>
<keyword evidence="2" id="KW-0732">Signal</keyword>
<feature type="compositionally biased region" description="Low complexity" evidence="1">
    <location>
        <begin position="201"/>
        <end position="226"/>
    </location>
</feature>
<evidence type="ECO:0000256" key="2">
    <source>
        <dbReference type="SAM" id="SignalP"/>
    </source>
</evidence>
<feature type="signal peptide" evidence="2">
    <location>
        <begin position="1"/>
        <end position="22"/>
    </location>
</feature>
<reference evidence="3" key="1">
    <citation type="submission" date="2016-01" db="EMBL/GenBank/DDBJ databases">
        <authorList>
            <person name="Peeters C."/>
        </authorList>
    </citation>
    <scope>NUCLEOTIDE SEQUENCE</scope>
    <source>
        <strain evidence="3">LMG 29321</strain>
    </source>
</reference>
<dbReference type="OrthoDB" id="9796567at2"/>
<comment type="caution">
    <text evidence="3">The sequence shown here is derived from an EMBL/GenBank/DDBJ whole genome shotgun (WGS) entry which is preliminary data.</text>
</comment>